<dbReference type="GO" id="GO:0006508">
    <property type="term" value="P:proteolysis"/>
    <property type="evidence" value="ECO:0007669"/>
    <property type="project" value="UniProtKB-KW"/>
</dbReference>
<evidence type="ECO:0000256" key="4">
    <source>
        <dbReference type="ARBA" id="ARBA00022833"/>
    </source>
</evidence>
<feature type="domain" description="JAB" evidence="6">
    <location>
        <begin position="30"/>
        <end position="135"/>
    </location>
</feature>
<dbReference type="RefSeq" id="WP_098641251.1">
    <property type="nucleotide sequence ID" value="NZ_NVCO01000147.1"/>
</dbReference>
<evidence type="ECO:0000313" key="7">
    <source>
        <dbReference type="EMBL" id="PFT33341.1"/>
    </source>
</evidence>
<evidence type="ECO:0000259" key="6">
    <source>
        <dbReference type="Pfam" id="PF14464"/>
    </source>
</evidence>
<evidence type="ECO:0000256" key="3">
    <source>
        <dbReference type="ARBA" id="ARBA00022801"/>
    </source>
</evidence>
<organism evidence="7 8">
    <name type="scientific">Bacillus thuringiensis</name>
    <dbReference type="NCBI Taxonomy" id="1428"/>
    <lineage>
        <taxon>Bacteria</taxon>
        <taxon>Bacillati</taxon>
        <taxon>Bacillota</taxon>
        <taxon>Bacilli</taxon>
        <taxon>Bacillales</taxon>
        <taxon>Bacillaceae</taxon>
        <taxon>Bacillus</taxon>
        <taxon>Bacillus cereus group</taxon>
    </lineage>
</organism>
<keyword evidence="4" id="KW-0862">Zinc</keyword>
<keyword evidence="1" id="KW-0645">Protease</keyword>
<keyword evidence="2" id="KW-0479">Metal-binding</keyword>
<sequence length="162" mass="19057">MARIEYRDISIEIEKSVIELIETMRQDCPTDNESGGMLIGSILTDSNDFVIRDYTLPLKGDHQSRYKFIRKKQSHNSLLQEKWEKSNRTVMYFGEWHTHPEAEPNCSQQDIRNWETLLHKSKTSSDYLVFIIGGINFYKVWIGCRQTKNITLIYKGAYNEDI</sequence>
<dbReference type="SUPFAM" id="SSF102712">
    <property type="entry name" value="JAB1/MPN domain"/>
    <property type="match status" value="1"/>
</dbReference>
<evidence type="ECO:0000256" key="1">
    <source>
        <dbReference type="ARBA" id="ARBA00022670"/>
    </source>
</evidence>
<gene>
    <name evidence="7" type="ORF">COK72_31870</name>
</gene>
<protein>
    <recommendedName>
        <fullName evidence="6">JAB domain-containing protein</fullName>
    </recommendedName>
</protein>
<dbReference type="Proteomes" id="UP000226106">
    <property type="component" value="Unassembled WGS sequence"/>
</dbReference>
<reference evidence="7 8" key="1">
    <citation type="submission" date="2017-09" db="EMBL/GenBank/DDBJ databases">
        <title>Large-scale bioinformatics analysis of Bacillus genomes uncovers conserved roles of natural products in bacterial physiology.</title>
        <authorList>
            <consortium name="Agbiome Team Llc"/>
            <person name="Bleich R.M."/>
            <person name="Grubbs K.J."/>
            <person name="Santa Maria K.C."/>
            <person name="Allen S.E."/>
            <person name="Farag S."/>
            <person name="Shank E.A."/>
            <person name="Bowers A."/>
        </authorList>
    </citation>
    <scope>NUCLEOTIDE SEQUENCE [LARGE SCALE GENOMIC DNA]</scope>
    <source>
        <strain evidence="7 8">AFS065400</strain>
    </source>
</reference>
<dbReference type="GO" id="GO:0046872">
    <property type="term" value="F:metal ion binding"/>
    <property type="evidence" value="ECO:0007669"/>
    <property type="project" value="UniProtKB-KW"/>
</dbReference>
<keyword evidence="3" id="KW-0378">Hydrolase</keyword>
<dbReference type="InterPro" id="IPR028090">
    <property type="entry name" value="JAB_dom_prok"/>
</dbReference>
<evidence type="ECO:0000256" key="5">
    <source>
        <dbReference type="ARBA" id="ARBA00023049"/>
    </source>
</evidence>
<proteinExistence type="predicted"/>
<comment type="caution">
    <text evidence="7">The sequence shown here is derived from an EMBL/GenBank/DDBJ whole genome shotgun (WGS) entry which is preliminary data.</text>
</comment>
<dbReference type="EMBL" id="NVCO01000147">
    <property type="protein sequence ID" value="PFT33341.1"/>
    <property type="molecule type" value="Genomic_DNA"/>
</dbReference>
<dbReference type="GO" id="GO:0008237">
    <property type="term" value="F:metallopeptidase activity"/>
    <property type="evidence" value="ECO:0007669"/>
    <property type="project" value="UniProtKB-KW"/>
</dbReference>
<dbReference type="Pfam" id="PF14464">
    <property type="entry name" value="Prok-JAB"/>
    <property type="match status" value="1"/>
</dbReference>
<keyword evidence="5" id="KW-0482">Metalloprotease</keyword>
<evidence type="ECO:0000256" key="2">
    <source>
        <dbReference type="ARBA" id="ARBA00022723"/>
    </source>
</evidence>
<dbReference type="AlphaFoldDB" id="A0A9X7AGP0"/>
<dbReference type="Gene3D" id="3.40.140.10">
    <property type="entry name" value="Cytidine Deaminase, domain 2"/>
    <property type="match status" value="1"/>
</dbReference>
<name>A0A9X7AGP0_BACTU</name>
<accession>A0A9X7AGP0</accession>
<evidence type="ECO:0000313" key="8">
    <source>
        <dbReference type="Proteomes" id="UP000226106"/>
    </source>
</evidence>